<dbReference type="InterPro" id="IPR026820">
    <property type="entry name" value="VioB/RebD_dom"/>
</dbReference>
<dbReference type="GO" id="GO:0046872">
    <property type="term" value="F:metal ion binding"/>
    <property type="evidence" value="ECO:0007669"/>
    <property type="project" value="UniProtKB-KW"/>
</dbReference>
<dbReference type="InterPro" id="IPR042216">
    <property type="entry name" value="MitoNEET_CISD"/>
</dbReference>
<accession>A0A2P2E2X8</accession>
<dbReference type="RefSeq" id="WP_108977593.1">
    <property type="nucleotide sequence ID" value="NZ_BFBB01000008.1"/>
</dbReference>
<evidence type="ECO:0000259" key="5">
    <source>
        <dbReference type="SMART" id="SM00704"/>
    </source>
</evidence>
<feature type="domain" description="Iron-binding zinc finger CDGSH type" evidence="5">
    <location>
        <begin position="555"/>
        <end position="599"/>
    </location>
</feature>
<dbReference type="InterPro" id="IPR018967">
    <property type="entry name" value="FeS-contain_CDGSH-typ"/>
</dbReference>
<dbReference type="OrthoDB" id="9793389at2"/>
<dbReference type="InterPro" id="IPR052950">
    <property type="entry name" value="CISD"/>
</dbReference>
<protein>
    <recommendedName>
        <fullName evidence="5">Iron-binding zinc finger CDGSH type domain-containing protein</fullName>
    </recommendedName>
</protein>
<sequence>MKHQTSFSIESRIQLASALAEASEIEHNLMCLYLYAMFSLKRSLDEGVSEKELMAINRWRKVILGIALEEMNHLTLVSNLMSSIGGSPNFMRPNFPTSPGPYPAGIVIELAPFNMSTIEHFIYLERPKDLNLADGSEFLQKYNYTRVSERGRLMPTSGDYDTVGALYESIRLGFEDLSNSLGEKNLFCGSKDLQIGPLDTSLPGLTLVTSKEEALKAIDTIITQGEGATDVEDSHFQKFMGIKTEYLELLKENPKFEPSRSVARNPVMRKPMDLEPRVWITDPLAAKFLDLANTLYVLMLRVLVQVYSIPDRNKKAKKILLQASYTLMKGMTNTAEALTYLKVSEERKELLAGMSFAMVRSLAPLERDTEKILLLERVQEILSGVEKMQIDLSQETLPSHLLEICSKSLQITQRDLANLRNSLEELPTDFVNIAEKDRSSAISTPKIDLLPSNGAQPSLSTPVSESSGIEISETESIRLEFEGKKCIHSRHCVTELPLVFKANTPGKWIFAENADPNVLAMVARECPSGAIRFTRKDGGTEEPLPDVNVMRIRENGPYAFLGELQIDGKPMGYRATLCRCGLSKNKPFCDGTHAEEKFAATGEPNTVDNTALESRAGVLKIDRIPDGPLSIKGNVEICSGTGRIVLRTEEVKLCRCGQSKSKPICDGSHISYGFQDH</sequence>
<dbReference type="EMBL" id="BFBB01000008">
    <property type="protein sequence ID" value="GBF51230.1"/>
    <property type="molecule type" value="Genomic_DNA"/>
</dbReference>
<dbReference type="InterPro" id="IPR012347">
    <property type="entry name" value="Ferritin-like"/>
</dbReference>
<dbReference type="GO" id="GO:0005737">
    <property type="term" value="C:cytoplasm"/>
    <property type="evidence" value="ECO:0007669"/>
    <property type="project" value="UniProtKB-ARBA"/>
</dbReference>
<gene>
    <name evidence="6" type="ORF">LPTSP4_27620</name>
</gene>
<dbReference type="Gene3D" id="3.40.5.90">
    <property type="entry name" value="CDGSH iron-sulfur domain, mitoNEET-type"/>
    <property type="match status" value="2"/>
</dbReference>
<evidence type="ECO:0000256" key="2">
    <source>
        <dbReference type="ARBA" id="ARBA00022723"/>
    </source>
</evidence>
<dbReference type="SMART" id="SM00704">
    <property type="entry name" value="ZnF_CDGSH"/>
    <property type="match status" value="2"/>
</dbReference>
<evidence type="ECO:0000256" key="1">
    <source>
        <dbReference type="ARBA" id="ARBA00022714"/>
    </source>
</evidence>
<name>A0A2P2E2X8_9LEPT</name>
<reference evidence="6 7" key="1">
    <citation type="submission" date="2018-02" db="EMBL/GenBank/DDBJ databases">
        <title>Novel Leptospira species isolated from soil and water in Japan.</title>
        <authorList>
            <person name="Nakao R."/>
            <person name="Masuzawa T."/>
        </authorList>
    </citation>
    <scope>NUCLEOTIDE SEQUENCE [LARGE SCALE GENOMIC DNA]</scope>
    <source>
        <strain evidence="6 7">YH101</strain>
    </source>
</reference>
<keyword evidence="4" id="KW-0411">Iron-sulfur</keyword>
<dbReference type="Pfam" id="PF12902">
    <property type="entry name" value="Ferritin-like"/>
    <property type="match status" value="1"/>
</dbReference>
<keyword evidence="7" id="KW-1185">Reference proteome</keyword>
<dbReference type="Pfam" id="PF06902">
    <property type="entry name" value="Fer4_19"/>
    <property type="match status" value="1"/>
</dbReference>
<dbReference type="Proteomes" id="UP000245133">
    <property type="component" value="Unassembled WGS sequence"/>
</dbReference>
<dbReference type="AlphaFoldDB" id="A0A2P2E2X8"/>
<evidence type="ECO:0000256" key="4">
    <source>
        <dbReference type="ARBA" id="ARBA00023014"/>
    </source>
</evidence>
<dbReference type="PANTHER" id="PTHR46491">
    <property type="entry name" value="CDGSH IRON SULFUR DOMAIN PROTEIN HOMOLOG"/>
    <property type="match status" value="1"/>
</dbReference>
<dbReference type="Pfam" id="PF09360">
    <property type="entry name" value="zf-CDGSH"/>
    <property type="match status" value="2"/>
</dbReference>
<keyword evidence="3" id="KW-0408">Iron</keyword>
<proteinExistence type="predicted"/>
<dbReference type="Gene3D" id="1.20.1260.10">
    <property type="match status" value="1"/>
</dbReference>
<evidence type="ECO:0000256" key="3">
    <source>
        <dbReference type="ARBA" id="ARBA00023004"/>
    </source>
</evidence>
<organism evidence="6 7">
    <name type="scientific">Leptospira ryugenii</name>
    <dbReference type="NCBI Taxonomy" id="1917863"/>
    <lineage>
        <taxon>Bacteria</taxon>
        <taxon>Pseudomonadati</taxon>
        <taxon>Spirochaetota</taxon>
        <taxon>Spirochaetia</taxon>
        <taxon>Leptospirales</taxon>
        <taxon>Leptospiraceae</taxon>
        <taxon>Leptospira</taxon>
    </lineage>
</organism>
<comment type="caution">
    <text evidence="6">The sequence shown here is derived from an EMBL/GenBank/DDBJ whole genome shotgun (WGS) entry which is preliminary data.</text>
</comment>
<keyword evidence="1" id="KW-0001">2Fe-2S</keyword>
<dbReference type="GO" id="GO:0051537">
    <property type="term" value="F:2 iron, 2 sulfur cluster binding"/>
    <property type="evidence" value="ECO:0007669"/>
    <property type="project" value="UniProtKB-KW"/>
</dbReference>
<keyword evidence="2" id="KW-0479">Metal-binding</keyword>
<feature type="domain" description="Iron-binding zinc finger CDGSH type" evidence="5">
    <location>
        <begin position="642"/>
        <end position="675"/>
    </location>
</feature>
<dbReference type="PANTHER" id="PTHR46491:SF3">
    <property type="entry name" value="CDGSH IRON-SULFUR DOMAIN-CONTAINING PROTEIN 3, MITOCHONDRIAL"/>
    <property type="match status" value="1"/>
</dbReference>
<dbReference type="InterPro" id="IPR010693">
    <property type="entry name" value="Divergent_4Fe-4S_mono-cluster"/>
</dbReference>
<evidence type="ECO:0000313" key="7">
    <source>
        <dbReference type="Proteomes" id="UP000245133"/>
    </source>
</evidence>
<evidence type="ECO:0000313" key="6">
    <source>
        <dbReference type="EMBL" id="GBF51230.1"/>
    </source>
</evidence>